<dbReference type="RefSeq" id="WP_155326399.1">
    <property type="nucleotide sequence ID" value="NZ_AP021878.1"/>
</dbReference>
<evidence type="ECO:0000313" key="2">
    <source>
        <dbReference type="EMBL" id="BBO86805.1"/>
    </source>
</evidence>
<dbReference type="AlphaFoldDB" id="A0A5K8A2J3"/>
<sequence length="356" mass="41774">MTKKRKEPEQRKPPIKPVKCIQLELFSDFVSNDKDTISNTVEFWESIPKYFFTPYQVEKLRTEKGHADPYEWSYTFNSIPCAVEIQPALIKQRDGGYKAFFPGVTEELVEEALKKILTDQQYGIHDPEQPETWVKFSLRMVAKELRDRGRTRSLDQIKHAIKVMSGCILTFYKDGKEIWQGSILQDLLTSDREEYLKDSNSLHAARLPLFISHAINQLEYRQFNYDRLMRCNDQLTRWIYKKLIHRYVNANHNNDYHFSYSSLERDSGLLQQGRATDNRKKVIKALKELASRDVLKEYVVEERKEGQKIIDIIYTVRPSFNFVREQKAANSRARDGLVKAGKKGTKPRQITLEQTP</sequence>
<dbReference type="KEGG" id="dov:DSCO28_73710"/>
<gene>
    <name evidence="2" type="ORF">DSCO28_73710</name>
</gene>
<dbReference type="EMBL" id="AP021878">
    <property type="protein sequence ID" value="BBO86805.1"/>
    <property type="molecule type" value="Genomic_DNA"/>
</dbReference>
<keyword evidence="2" id="KW-0614">Plasmid</keyword>
<evidence type="ECO:0008006" key="4">
    <source>
        <dbReference type="Google" id="ProtNLM"/>
    </source>
</evidence>
<evidence type="ECO:0000256" key="1">
    <source>
        <dbReference type="SAM" id="MobiDB-lite"/>
    </source>
</evidence>
<name>A0A5K8A2J3_9BACT</name>
<organism evidence="2 3">
    <name type="scientific">Desulfosarcina ovata subsp. sediminis</name>
    <dbReference type="NCBI Taxonomy" id="885957"/>
    <lineage>
        <taxon>Bacteria</taxon>
        <taxon>Pseudomonadati</taxon>
        <taxon>Thermodesulfobacteriota</taxon>
        <taxon>Desulfobacteria</taxon>
        <taxon>Desulfobacterales</taxon>
        <taxon>Desulfosarcinaceae</taxon>
        <taxon>Desulfosarcina</taxon>
    </lineage>
</organism>
<dbReference type="Proteomes" id="UP000425960">
    <property type="component" value="Plasmid Do28_2"/>
</dbReference>
<geneLocation type="plasmid" evidence="3">
    <name>do28_2 dna</name>
</geneLocation>
<protein>
    <recommendedName>
        <fullName evidence="4">Replication protein</fullName>
    </recommendedName>
</protein>
<accession>A0A5K8A2J3</accession>
<reference evidence="2 3" key="1">
    <citation type="submission" date="2019-11" db="EMBL/GenBank/DDBJ databases">
        <title>Comparative genomics of hydrocarbon-degrading Desulfosarcina strains.</title>
        <authorList>
            <person name="Watanabe M."/>
            <person name="Kojima H."/>
            <person name="Fukui M."/>
        </authorList>
    </citation>
    <scope>NUCLEOTIDE SEQUENCE [LARGE SCALE GENOMIC DNA]</scope>
    <source>
        <strain evidence="2 3">28bB2T</strain>
        <plasmid evidence="3">do28_2 dna</plasmid>
    </source>
</reference>
<evidence type="ECO:0000313" key="3">
    <source>
        <dbReference type="Proteomes" id="UP000425960"/>
    </source>
</evidence>
<proteinExistence type="predicted"/>
<feature type="region of interest" description="Disordered" evidence="1">
    <location>
        <begin position="333"/>
        <end position="356"/>
    </location>
</feature>